<evidence type="ECO:0000313" key="2">
    <source>
        <dbReference type="EMBL" id="KAK8999751.1"/>
    </source>
</evidence>
<proteinExistence type="predicted"/>
<comment type="caution">
    <text evidence="2">The sequence shown here is derived from an EMBL/GenBank/DDBJ whole genome shotgun (WGS) entry which is preliminary data.</text>
</comment>
<dbReference type="EMBL" id="JBBPBN010000039">
    <property type="protein sequence ID" value="KAK8999751.1"/>
    <property type="molecule type" value="Genomic_DNA"/>
</dbReference>
<reference evidence="2 3" key="1">
    <citation type="journal article" date="2024" name="G3 (Bethesda)">
        <title>Genome assembly of Hibiscus sabdariffa L. provides insights into metabolisms of medicinal natural products.</title>
        <authorList>
            <person name="Kim T."/>
        </authorList>
    </citation>
    <scope>NUCLEOTIDE SEQUENCE [LARGE SCALE GENOMIC DNA]</scope>
    <source>
        <strain evidence="2">TK-2024</strain>
        <tissue evidence="2">Old leaves</tissue>
    </source>
</reference>
<accession>A0ABR2QGZ5</accession>
<organism evidence="2 3">
    <name type="scientific">Hibiscus sabdariffa</name>
    <name type="common">roselle</name>
    <dbReference type="NCBI Taxonomy" id="183260"/>
    <lineage>
        <taxon>Eukaryota</taxon>
        <taxon>Viridiplantae</taxon>
        <taxon>Streptophyta</taxon>
        <taxon>Embryophyta</taxon>
        <taxon>Tracheophyta</taxon>
        <taxon>Spermatophyta</taxon>
        <taxon>Magnoliopsida</taxon>
        <taxon>eudicotyledons</taxon>
        <taxon>Gunneridae</taxon>
        <taxon>Pentapetalae</taxon>
        <taxon>rosids</taxon>
        <taxon>malvids</taxon>
        <taxon>Malvales</taxon>
        <taxon>Malvaceae</taxon>
        <taxon>Malvoideae</taxon>
        <taxon>Hibiscus</taxon>
    </lineage>
</organism>
<sequence>MEHTPRDLAEPNFQEPEQSLATPPQRAKPSEVRRAASVLILIKDPEGGDHIIVADDKWEWSNREAPLLSPLCNVSWSTCRLRIITDPSSTPVIPKILAFRANQRFHAIVAKRMSQ</sequence>
<name>A0ABR2QGZ5_9ROSI</name>
<protein>
    <submittedName>
        <fullName evidence="2">Uncharacterized protein</fullName>
    </submittedName>
</protein>
<evidence type="ECO:0000256" key="1">
    <source>
        <dbReference type="SAM" id="MobiDB-lite"/>
    </source>
</evidence>
<dbReference type="Proteomes" id="UP001396334">
    <property type="component" value="Unassembled WGS sequence"/>
</dbReference>
<keyword evidence="3" id="KW-1185">Reference proteome</keyword>
<evidence type="ECO:0000313" key="3">
    <source>
        <dbReference type="Proteomes" id="UP001396334"/>
    </source>
</evidence>
<feature type="region of interest" description="Disordered" evidence="1">
    <location>
        <begin position="1"/>
        <end position="30"/>
    </location>
</feature>
<gene>
    <name evidence="2" type="ORF">V6N11_065248</name>
</gene>